<protein>
    <recommendedName>
        <fullName evidence="6">Translation initiation factor eIF2B subunit alpha</fullName>
    </recommendedName>
    <alternativeName>
        <fullName evidence="7">eIF2B GDP-GTP exchange factor subunit alpha</fullName>
    </alternativeName>
</protein>
<dbReference type="GO" id="GO:0005829">
    <property type="term" value="C:cytosol"/>
    <property type="evidence" value="ECO:0007669"/>
    <property type="project" value="UniProtKB-SubCell"/>
</dbReference>
<dbReference type="InterPro" id="IPR042528">
    <property type="entry name" value="elF-2B_alpha_N"/>
</dbReference>
<dbReference type="InterPro" id="IPR042529">
    <property type="entry name" value="IF_2B-like_C"/>
</dbReference>
<dbReference type="SUPFAM" id="SSF100950">
    <property type="entry name" value="NagB/RpiA/CoA transferase-like"/>
    <property type="match status" value="1"/>
</dbReference>
<organism evidence="10">
    <name type="scientific">Aphanomyces invadans</name>
    <dbReference type="NCBI Taxonomy" id="157072"/>
    <lineage>
        <taxon>Eukaryota</taxon>
        <taxon>Sar</taxon>
        <taxon>Stramenopiles</taxon>
        <taxon>Oomycota</taxon>
        <taxon>Saprolegniomycetes</taxon>
        <taxon>Saprolegniales</taxon>
        <taxon>Verrucalvaceae</taxon>
        <taxon>Aphanomyces</taxon>
    </lineage>
</organism>
<dbReference type="AlphaFoldDB" id="A0A024TB78"/>
<dbReference type="InterPro" id="IPR051501">
    <property type="entry name" value="eIF2B_alpha/beta/delta"/>
</dbReference>
<dbReference type="GO" id="GO:0003743">
    <property type="term" value="F:translation initiation factor activity"/>
    <property type="evidence" value="ECO:0007669"/>
    <property type="project" value="UniProtKB-KW"/>
</dbReference>
<gene>
    <name evidence="10" type="ORF">H310_14120</name>
</gene>
<dbReference type="Gene3D" id="3.40.50.10470">
    <property type="entry name" value="Translation initiation factor eif-2b, domain 2"/>
    <property type="match status" value="1"/>
</dbReference>
<dbReference type="RefSeq" id="XP_008880135.1">
    <property type="nucleotide sequence ID" value="XM_008881913.1"/>
</dbReference>
<dbReference type="PANTHER" id="PTHR45860">
    <property type="entry name" value="TRANSLATION INITIATION FACTOR EIF-2B SUBUNIT ALPHA"/>
    <property type="match status" value="1"/>
</dbReference>
<reference evidence="10" key="1">
    <citation type="submission" date="2013-12" db="EMBL/GenBank/DDBJ databases">
        <title>The Genome Sequence of Aphanomyces invadans NJM9701.</title>
        <authorList>
            <consortium name="The Broad Institute Genomics Platform"/>
            <person name="Russ C."/>
            <person name="Tyler B."/>
            <person name="van West P."/>
            <person name="Dieguez-Uribeondo J."/>
            <person name="Young S.K."/>
            <person name="Zeng Q."/>
            <person name="Gargeya S."/>
            <person name="Fitzgerald M."/>
            <person name="Abouelleil A."/>
            <person name="Alvarado L."/>
            <person name="Chapman S.B."/>
            <person name="Gainer-Dewar J."/>
            <person name="Goldberg J."/>
            <person name="Griggs A."/>
            <person name="Gujja S."/>
            <person name="Hansen M."/>
            <person name="Howarth C."/>
            <person name="Imamovic A."/>
            <person name="Ireland A."/>
            <person name="Larimer J."/>
            <person name="McCowan C."/>
            <person name="Murphy C."/>
            <person name="Pearson M."/>
            <person name="Poon T.W."/>
            <person name="Priest M."/>
            <person name="Roberts A."/>
            <person name="Saif S."/>
            <person name="Shea T."/>
            <person name="Sykes S."/>
            <person name="Wortman J."/>
            <person name="Nusbaum C."/>
            <person name="Birren B."/>
        </authorList>
    </citation>
    <scope>NUCLEOTIDE SEQUENCE [LARGE SCALE GENOMIC DNA]</scope>
    <source>
        <strain evidence="10">NJM9701</strain>
    </source>
</reference>
<evidence type="ECO:0000256" key="9">
    <source>
        <dbReference type="RuleBase" id="RU003814"/>
    </source>
</evidence>
<evidence type="ECO:0000256" key="6">
    <source>
        <dbReference type="ARBA" id="ARBA00044208"/>
    </source>
</evidence>
<evidence type="ECO:0000256" key="3">
    <source>
        <dbReference type="ARBA" id="ARBA00022490"/>
    </source>
</evidence>
<dbReference type="Pfam" id="PF01008">
    <property type="entry name" value="IF-2B"/>
    <property type="match status" value="1"/>
</dbReference>
<dbReference type="EMBL" id="KI914012">
    <property type="protein sequence ID" value="ETV91298.1"/>
    <property type="molecule type" value="Genomic_DNA"/>
</dbReference>
<evidence type="ECO:0000256" key="1">
    <source>
        <dbReference type="ARBA" id="ARBA00004514"/>
    </source>
</evidence>
<sequence length="339" mass="36512">MAGARPTVVDEFMGYLKDPESAIAVAVIKVLTGVIQHSKASTMMEIESALQDAAAQLKAAAAANTPASATTDNKKNYVAHSTSAQSLSSISVTAGCQLFLRYVTRCFLEFDDFDLCKSQLIDRGKLFAETSSTSRKRIVDFGHNFVRDGMVVLTHGASRVVTKLLLQAAKSKHFSVVVTEGRPNGAGYKTAELLSNAGIPTTVIVDAAMGYYMERVSMVVVGAEGVVENGGIVNKIGTFSCAMIAHAMKKPFYVAAESYKFARLYPLNQSDFPHSRTEESMLLPSCTCDPELVLPSHPLLTVGSPTCDYTPPQYISLLFTDLGVLTPSAVSDELIKLYQ</sequence>
<dbReference type="PANTHER" id="PTHR45860:SF1">
    <property type="entry name" value="TRANSLATION INITIATION FACTOR EIF-2B SUBUNIT ALPHA"/>
    <property type="match status" value="1"/>
</dbReference>
<dbReference type="STRING" id="157072.A0A024TB78"/>
<keyword evidence="3" id="KW-0963">Cytoplasm</keyword>
<evidence type="ECO:0000256" key="8">
    <source>
        <dbReference type="ARBA" id="ARBA00046432"/>
    </source>
</evidence>
<evidence type="ECO:0000256" key="4">
    <source>
        <dbReference type="ARBA" id="ARBA00022540"/>
    </source>
</evidence>
<accession>A0A024TB78</accession>
<proteinExistence type="inferred from homology"/>
<evidence type="ECO:0000313" key="10">
    <source>
        <dbReference type="EMBL" id="ETV91298.1"/>
    </source>
</evidence>
<comment type="subcellular location">
    <subcellularLocation>
        <location evidence="1">Cytoplasm</location>
        <location evidence="1">Cytosol</location>
    </subcellularLocation>
</comment>
<dbReference type="OrthoDB" id="10249309at2759"/>
<keyword evidence="5" id="KW-0648">Protein biosynthesis</keyword>
<dbReference type="InterPro" id="IPR037171">
    <property type="entry name" value="NagB/RpiA_transferase-like"/>
</dbReference>
<comment type="subunit">
    <text evidence="8">Component of the translation initiation factor 2B (eIF2B) complex which is a heterodecamer of two sets of five different subunits: alpha, beta, gamma, delta and epsilon. Subunits alpha, beta and delta comprise a regulatory subcomplex and subunits epsilon and gamma comprise a catalytic subcomplex. Within the complex, the hexameric regulatory complex resides at the center, with the two heterodimeric catalytic subcomplexes bound on opposite sides.</text>
</comment>
<dbReference type="GO" id="GO:0005085">
    <property type="term" value="F:guanyl-nucleotide exchange factor activity"/>
    <property type="evidence" value="ECO:0007669"/>
    <property type="project" value="TreeGrafter"/>
</dbReference>
<dbReference type="VEuPathDB" id="FungiDB:H310_14120"/>
<dbReference type="GO" id="GO:0005851">
    <property type="term" value="C:eukaryotic translation initiation factor 2B complex"/>
    <property type="evidence" value="ECO:0007669"/>
    <property type="project" value="TreeGrafter"/>
</dbReference>
<evidence type="ECO:0000256" key="7">
    <source>
        <dbReference type="ARBA" id="ARBA00044236"/>
    </source>
</evidence>
<dbReference type="InterPro" id="IPR000649">
    <property type="entry name" value="IF-2B-related"/>
</dbReference>
<dbReference type="GeneID" id="20091170"/>
<dbReference type="Gene3D" id="1.20.120.1070">
    <property type="entry name" value="Translation initiation factor eIF-2B, N-terminal domain"/>
    <property type="match status" value="1"/>
</dbReference>
<dbReference type="eggNOG" id="KOG1466">
    <property type="taxonomic scope" value="Eukaryota"/>
</dbReference>
<comment type="similarity">
    <text evidence="2 9">Belongs to the eIF-2B alpha/beta/delta subunits family.</text>
</comment>
<evidence type="ECO:0000256" key="2">
    <source>
        <dbReference type="ARBA" id="ARBA00007251"/>
    </source>
</evidence>
<keyword evidence="4" id="KW-0396">Initiation factor</keyword>
<evidence type="ECO:0000256" key="5">
    <source>
        <dbReference type="ARBA" id="ARBA00022917"/>
    </source>
</evidence>
<name>A0A024TB78_9STRA</name>